<feature type="compositionally biased region" description="Polar residues" evidence="1">
    <location>
        <begin position="203"/>
        <end position="216"/>
    </location>
</feature>
<feature type="compositionally biased region" description="Acidic residues" evidence="1">
    <location>
        <begin position="617"/>
        <end position="629"/>
    </location>
</feature>
<dbReference type="OrthoDB" id="3792834at2759"/>
<keyword evidence="3" id="KW-1185">Reference proteome</keyword>
<evidence type="ECO:0000256" key="1">
    <source>
        <dbReference type="SAM" id="MobiDB-lite"/>
    </source>
</evidence>
<feature type="region of interest" description="Disordered" evidence="1">
    <location>
        <begin position="609"/>
        <end position="632"/>
    </location>
</feature>
<feature type="compositionally biased region" description="Polar residues" evidence="1">
    <location>
        <begin position="241"/>
        <end position="252"/>
    </location>
</feature>
<evidence type="ECO:0000313" key="2">
    <source>
        <dbReference type="EMBL" id="KAF9734907.1"/>
    </source>
</evidence>
<evidence type="ECO:0000313" key="3">
    <source>
        <dbReference type="Proteomes" id="UP000756921"/>
    </source>
</evidence>
<dbReference type="AlphaFoldDB" id="A0A9P6GFX4"/>
<proteinExistence type="predicted"/>
<dbReference type="EMBL" id="WJXW01000007">
    <property type="protein sequence ID" value="KAF9734907.1"/>
    <property type="molecule type" value="Genomic_DNA"/>
</dbReference>
<accession>A0A9P6GFX4</accession>
<organism evidence="2 3">
    <name type="scientific">Paraphaeosphaeria minitans</name>
    <dbReference type="NCBI Taxonomy" id="565426"/>
    <lineage>
        <taxon>Eukaryota</taxon>
        <taxon>Fungi</taxon>
        <taxon>Dikarya</taxon>
        <taxon>Ascomycota</taxon>
        <taxon>Pezizomycotina</taxon>
        <taxon>Dothideomycetes</taxon>
        <taxon>Pleosporomycetidae</taxon>
        <taxon>Pleosporales</taxon>
        <taxon>Massarineae</taxon>
        <taxon>Didymosphaeriaceae</taxon>
        <taxon>Paraphaeosphaeria</taxon>
    </lineage>
</organism>
<feature type="region of interest" description="Disordered" evidence="1">
    <location>
        <begin position="136"/>
        <end position="313"/>
    </location>
</feature>
<name>A0A9P6GFX4_9PLEO</name>
<comment type="caution">
    <text evidence="2">The sequence shown here is derived from an EMBL/GenBank/DDBJ whole genome shotgun (WGS) entry which is preliminary data.</text>
</comment>
<reference evidence="2" key="1">
    <citation type="journal article" date="2020" name="Mol. Plant Microbe Interact.">
        <title>Genome Sequence of the Biocontrol Agent Coniothyrium minitans strain Conio (IMI 134523).</title>
        <authorList>
            <person name="Patel D."/>
            <person name="Shittu T.A."/>
            <person name="Baroncelli R."/>
            <person name="Muthumeenakshi S."/>
            <person name="Osborne T.H."/>
            <person name="Janganan T.K."/>
            <person name="Sreenivasaprasad S."/>
        </authorList>
    </citation>
    <scope>NUCLEOTIDE SEQUENCE</scope>
    <source>
        <strain evidence="2">Conio</strain>
    </source>
</reference>
<feature type="compositionally biased region" description="Basic and acidic residues" evidence="1">
    <location>
        <begin position="190"/>
        <end position="202"/>
    </location>
</feature>
<sequence length="659" mass="73747">MAMPLSYHLAKMNPAMDQHVSASRASEYQSAPANQYHSLRSNQYGATAAFPTYTENGYAQLLRDGLSAGQEPELNFAMTEPVQLQLPTDEELAAIHTEWTYPDIEDEDMEGHQDEYAEGVKDDDAEGLEDNNVEVGEDCSNAEYPNIDSGFHSQTEDQQPVQAQPTQQPQQVPRIQPKLYLRFSAKKKQMKEAAEAKKRDSKSPTIGQKRPGTTSIDELVKQHGGGTPTKRARLEGGYTEPKTSSSPAQLTKGQKRHASPVKNLENEHGNRRPQKKAKVHNESNVPKTSPKKKLPPVQLSEHTQKQKNGGLAPSLQEQEQVVFSPLPVSEPVPPPPHRFSIQIPDRIVTLYESLNSPGLQVLPELNNKGQVMPWTANRLTLLYIHSYIQDNIQLCDLITDAWIRAFQERNRSTTLPQMWMPNKAHAERALTVITKDKHRHMKDYHRTGLPDVPKWQHKLPLPTLADDVTDFDPTLLNALYHHTAEGNGARMLWADALALCGTAAEEWFLACKKERVELHADLVFNVMCTTLRSYRRRLTLKTEEVGKDKWCRRYHLHSKWGMECHRPMGDDEGDEGEQCARLQTAVSARAAGDGGDGEVEDDLGADILKEFNNQFDGDGDGEGDEDNDLYDPTATALKAAAVEVDGSDDEDDDSVSEED</sequence>
<protein>
    <submittedName>
        <fullName evidence="2">Uncharacterized protein</fullName>
    </submittedName>
</protein>
<feature type="compositionally biased region" description="Low complexity" evidence="1">
    <location>
        <begin position="158"/>
        <end position="177"/>
    </location>
</feature>
<dbReference type="Proteomes" id="UP000756921">
    <property type="component" value="Unassembled WGS sequence"/>
</dbReference>
<gene>
    <name evidence="2" type="ORF">PMIN01_07810</name>
</gene>